<dbReference type="Proteomes" id="UP001549291">
    <property type="component" value="Unassembled WGS sequence"/>
</dbReference>
<sequence length="45" mass="5063">MRMGQKVEMGPSYSKHLVGARNQFSDSSELTDFASQVEDQLWDVG</sequence>
<evidence type="ECO:0000313" key="2">
    <source>
        <dbReference type="Proteomes" id="UP001549291"/>
    </source>
</evidence>
<dbReference type="EMBL" id="JBEPTQ010000001">
    <property type="protein sequence ID" value="MET4716218.1"/>
    <property type="molecule type" value="Genomic_DNA"/>
</dbReference>
<accession>A0ABV2RH14</accession>
<protein>
    <submittedName>
        <fullName evidence="1">Uncharacterized protein</fullName>
    </submittedName>
</protein>
<reference evidence="1 2" key="1">
    <citation type="submission" date="2024-06" db="EMBL/GenBank/DDBJ databases">
        <title>Genomic Encyclopedia of Type Strains, Phase V (KMG-V): Genome sequencing to study the core and pangenomes of soil and plant-associated prokaryotes.</title>
        <authorList>
            <person name="Whitman W."/>
        </authorList>
    </citation>
    <scope>NUCLEOTIDE SEQUENCE [LARGE SCALE GENOMIC DNA]</scope>
    <source>
        <strain evidence="1 2">USDA 160</strain>
    </source>
</reference>
<keyword evidence="2" id="KW-1185">Reference proteome</keyword>
<name>A0ABV2RH14_BRAJP</name>
<organism evidence="1 2">
    <name type="scientific">Bradyrhizobium japonicum</name>
    <dbReference type="NCBI Taxonomy" id="375"/>
    <lineage>
        <taxon>Bacteria</taxon>
        <taxon>Pseudomonadati</taxon>
        <taxon>Pseudomonadota</taxon>
        <taxon>Alphaproteobacteria</taxon>
        <taxon>Hyphomicrobiales</taxon>
        <taxon>Nitrobacteraceae</taxon>
        <taxon>Bradyrhizobium</taxon>
    </lineage>
</organism>
<dbReference type="RefSeq" id="WP_354269938.1">
    <property type="nucleotide sequence ID" value="NZ_JBEPTQ010000001.1"/>
</dbReference>
<evidence type="ECO:0000313" key="1">
    <source>
        <dbReference type="EMBL" id="MET4716218.1"/>
    </source>
</evidence>
<proteinExistence type="predicted"/>
<comment type="caution">
    <text evidence="1">The sequence shown here is derived from an EMBL/GenBank/DDBJ whole genome shotgun (WGS) entry which is preliminary data.</text>
</comment>
<gene>
    <name evidence="1" type="ORF">ABIF63_000321</name>
</gene>